<proteinExistence type="predicted"/>
<gene>
    <name evidence="4" type="ORF">FF36_02918</name>
</gene>
<dbReference type="InterPro" id="IPR000182">
    <property type="entry name" value="GNAT_dom"/>
</dbReference>
<evidence type="ECO:0000256" key="2">
    <source>
        <dbReference type="ARBA" id="ARBA00023315"/>
    </source>
</evidence>
<dbReference type="CDD" id="cd04301">
    <property type="entry name" value="NAT_SF"/>
    <property type="match status" value="1"/>
</dbReference>
<dbReference type="InterPro" id="IPR050832">
    <property type="entry name" value="Bact_Acetyltransf"/>
</dbReference>
<keyword evidence="5" id="KW-1185">Reference proteome</keyword>
<name>A0A0D8BFK4_9ACTN</name>
<dbReference type="AlphaFoldDB" id="A0A0D8BFK4"/>
<reference evidence="5" key="1">
    <citation type="submission" date="2015-02" db="EMBL/GenBank/DDBJ databases">
        <title>Draft Genome of Frankia sp. CpI1-S.</title>
        <authorList>
            <person name="Oshone R.T."/>
            <person name="Ngom M."/>
            <person name="Ghodhbane-Gtari F."/>
            <person name="Gtari M."/>
            <person name="Morris K."/>
            <person name="Thomas K."/>
            <person name="Sen A."/>
            <person name="Tisa L.S."/>
        </authorList>
    </citation>
    <scope>NUCLEOTIDE SEQUENCE [LARGE SCALE GENOMIC DNA]</scope>
    <source>
        <strain evidence="5">CpI1-S</strain>
    </source>
</reference>
<dbReference type="PATRIC" id="fig|1502723.3.peg.2058"/>
<evidence type="ECO:0000313" key="4">
    <source>
        <dbReference type="EMBL" id="KJE22739.1"/>
    </source>
</evidence>
<dbReference type="Gene3D" id="3.40.630.30">
    <property type="match status" value="1"/>
</dbReference>
<dbReference type="Proteomes" id="UP000032545">
    <property type="component" value="Unassembled WGS sequence"/>
</dbReference>
<keyword evidence="2" id="KW-0012">Acyltransferase</keyword>
<keyword evidence="1 4" id="KW-0808">Transferase</keyword>
<dbReference type="PANTHER" id="PTHR43877">
    <property type="entry name" value="AMINOALKYLPHOSPHONATE N-ACETYLTRANSFERASE-RELATED-RELATED"/>
    <property type="match status" value="1"/>
</dbReference>
<feature type="domain" description="N-acetyltransferase" evidence="3">
    <location>
        <begin position="1"/>
        <end position="137"/>
    </location>
</feature>
<evidence type="ECO:0000256" key="1">
    <source>
        <dbReference type="ARBA" id="ARBA00022679"/>
    </source>
</evidence>
<dbReference type="InterPro" id="IPR016181">
    <property type="entry name" value="Acyl_CoA_acyltransferase"/>
</dbReference>
<dbReference type="GO" id="GO:0016747">
    <property type="term" value="F:acyltransferase activity, transferring groups other than amino-acyl groups"/>
    <property type="evidence" value="ECO:0007669"/>
    <property type="project" value="InterPro"/>
</dbReference>
<dbReference type="PROSITE" id="PS51186">
    <property type="entry name" value="GNAT"/>
    <property type="match status" value="1"/>
</dbReference>
<sequence length="137" mass="14911">MRIRTGRDGDVELLLAFWQSAAHGTSVSDDAAGVAALLAHDPQAVLVAEVDGTVVGTLIAGWDGWRCHLYRLAVAPEHRRAGVARALLAAARERFLALGGRRIDAMVDDTNTRAHALYRAADYRSQSSWTRWVHPLG</sequence>
<dbReference type="EMBL" id="JYFN01000020">
    <property type="protein sequence ID" value="KJE22739.1"/>
    <property type="molecule type" value="Genomic_DNA"/>
</dbReference>
<reference evidence="4 5" key="2">
    <citation type="journal article" date="2016" name="Genome Announc.">
        <title>Permanent Draft Genome Sequences for Two Variants of Frankia sp. Strain CpI1, the First Frankia Strain Isolated from Root Nodules of Comptonia peregrina.</title>
        <authorList>
            <person name="Oshone R."/>
            <person name="Hurst S.G.IV."/>
            <person name="Abebe-Akele F."/>
            <person name="Simpson S."/>
            <person name="Morris K."/>
            <person name="Thomas W.K."/>
            <person name="Tisa L.S."/>
        </authorList>
    </citation>
    <scope>NUCLEOTIDE SEQUENCE [LARGE SCALE GENOMIC DNA]</scope>
    <source>
        <strain evidence="5">CpI1-S</strain>
    </source>
</reference>
<accession>A0A0D8BFK4</accession>
<dbReference type="RefSeq" id="WP_044885526.1">
    <property type="nucleotide sequence ID" value="NZ_JYFN01000020.1"/>
</dbReference>
<evidence type="ECO:0000259" key="3">
    <source>
        <dbReference type="PROSITE" id="PS51186"/>
    </source>
</evidence>
<comment type="caution">
    <text evidence="4">The sequence shown here is derived from an EMBL/GenBank/DDBJ whole genome shotgun (WGS) entry which is preliminary data.</text>
</comment>
<dbReference type="Pfam" id="PF00583">
    <property type="entry name" value="Acetyltransf_1"/>
    <property type="match status" value="1"/>
</dbReference>
<dbReference type="OrthoDB" id="2639622at2"/>
<evidence type="ECO:0000313" key="5">
    <source>
        <dbReference type="Proteomes" id="UP000032545"/>
    </source>
</evidence>
<organism evidence="4 5">
    <name type="scientific">Frankia torreyi</name>
    <dbReference type="NCBI Taxonomy" id="1856"/>
    <lineage>
        <taxon>Bacteria</taxon>
        <taxon>Bacillati</taxon>
        <taxon>Actinomycetota</taxon>
        <taxon>Actinomycetes</taxon>
        <taxon>Frankiales</taxon>
        <taxon>Frankiaceae</taxon>
        <taxon>Frankia</taxon>
    </lineage>
</organism>
<protein>
    <submittedName>
        <fullName evidence="4">Acetyltransferase</fullName>
    </submittedName>
</protein>
<dbReference type="SUPFAM" id="SSF55729">
    <property type="entry name" value="Acyl-CoA N-acyltransferases (Nat)"/>
    <property type="match status" value="1"/>
</dbReference>